<comment type="subcellular location">
    <subcellularLocation>
        <location evidence="1">Nucleus</location>
    </subcellularLocation>
</comment>
<protein>
    <recommendedName>
        <fullName evidence="8">C2H2-type domain-containing protein</fullName>
    </recommendedName>
</protein>
<gene>
    <name evidence="9" type="ORF">PTTW11_05161</name>
</gene>
<dbReference type="PANTHER" id="PTHR24406">
    <property type="entry name" value="TRANSCRIPTIONAL REPRESSOR CTCFL-RELATED"/>
    <property type="match status" value="1"/>
</dbReference>
<dbReference type="SMART" id="SM00355">
    <property type="entry name" value="ZnF_C2H2"/>
    <property type="match status" value="6"/>
</dbReference>
<evidence type="ECO:0000313" key="10">
    <source>
        <dbReference type="Proteomes" id="UP000472372"/>
    </source>
</evidence>
<evidence type="ECO:0000256" key="4">
    <source>
        <dbReference type="ARBA" id="ARBA00022771"/>
    </source>
</evidence>
<name>A0A6S6W0Z7_9PLEO</name>
<dbReference type="PROSITE" id="PS00028">
    <property type="entry name" value="ZINC_FINGER_C2H2_1"/>
    <property type="match status" value="3"/>
</dbReference>
<dbReference type="GO" id="GO:0005634">
    <property type="term" value="C:nucleus"/>
    <property type="evidence" value="ECO:0007669"/>
    <property type="project" value="UniProtKB-SubCell"/>
</dbReference>
<keyword evidence="3" id="KW-0677">Repeat</keyword>
<feature type="region of interest" description="Disordered" evidence="7">
    <location>
        <begin position="263"/>
        <end position="287"/>
    </location>
</feature>
<feature type="domain" description="C2H2-type" evidence="8">
    <location>
        <begin position="11"/>
        <end position="38"/>
    </location>
</feature>
<keyword evidence="5" id="KW-0862">Zinc</keyword>
<dbReference type="InterPro" id="IPR013087">
    <property type="entry name" value="Znf_C2H2_type"/>
</dbReference>
<evidence type="ECO:0000256" key="2">
    <source>
        <dbReference type="ARBA" id="ARBA00022723"/>
    </source>
</evidence>
<feature type="compositionally biased region" description="Polar residues" evidence="7">
    <location>
        <begin position="263"/>
        <end position="279"/>
    </location>
</feature>
<dbReference type="PROSITE" id="PS50157">
    <property type="entry name" value="ZINC_FINGER_C2H2_2"/>
    <property type="match status" value="2"/>
</dbReference>
<keyword evidence="4" id="KW-0863">Zinc-finger</keyword>
<sequence length="496" mass="55840">MPATVEPTRRFKCTYKDCSMSFDTEKTMKNHKKNSDEHEYCVKCDEDFDSYEDFAMHKVSRPYEHGKACGICGDEFKSKDGLQRHIELTHKINQKLVCIGCKKAFYRACLFIEHLEFGHCTVIPAFQFQGHVVHKYLINELLNNNSALERFRQKTSKYEAAVDYEEEGGIDLDDDPLEDEGEMDEVMFKAIKPHTSTDAPPTSTFVGQYPPLPKHSSLANEVDHEIASSLGGMSLDGDGVSDTSTVVGSHAAAISRTESARSTYTPAGFSTGQGTSVTSSEREPKVWGDRKGKSTIAMLFPNAKPKPTPSEFSVSAHDVAMEEEHGINILRTRFWDPMSSDWNPEKFFDSFINKYYCPFVCEQTFDAICDLNQHILGDHRLVRTKCPTCLKYFKSATALMSHCEARGARCNINKSGDFNTFLDRMSGGFLGVDEKVRPEHLNTQPLLLRNEETGHMELHTPTIATYLQYSVTTPPDWKDPVRSSVQIGGIPNMSPW</sequence>
<evidence type="ECO:0000259" key="8">
    <source>
        <dbReference type="PROSITE" id="PS50157"/>
    </source>
</evidence>
<organism evidence="9 10">
    <name type="scientific">Pyrenophora teres f. teres</name>
    <dbReference type="NCBI Taxonomy" id="97479"/>
    <lineage>
        <taxon>Eukaryota</taxon>
        <taxon>Fungi</taxon>
        <taxon>Dikarya</taxon>
        <taxon>Ascomycota</taxon>
        <taxon>Pezizomycotina</taxon>
        <taxon>Dothideomycetes</taxon>
        <taxon>Pleosporomycetidae</taxon>
        <taxon>Pleosporales</taxon>
        <taxon>Pleosporineae</taxon>
        <taxon>Pleosporaceae</taxon>
        <taxon>Pyrenophora</taxon>
    </lineage>
</organism>
<evidence type="ECO:0000256" key="6">
    <source>
        <dbReference type="ARBA" id="ARBA00023242"/>
    </source>
</evidence>
<evidence type="ECO:0000256" key="3">
    <source>
        <dbReference type="ARBA" id="ARBA00022737"/>
    </source>
</evidence>
<dbReference type="AlphaFoldDB" id="A0A6S6W0Z7"/>
<evidence type="ECO:0000256" key="5">
    <source>
        <dbReference type="ARBA" id="ARBA00022833"/>
    </source>
</evidence>
<dbReference type="GO" id="GO:0008270">
    <property type="term" value="F:zinc ion binding"/>
    <property type="evidence" value="ECO:0007669"/>
    <property type="project" value="UniProtKB-KW"/>
</dbReference>
<keyword evidence="2" id="KW-0479">Metal-binding</keyword>
<evidence type="ECO:0000313" key="9">
    <source>
        <dbReference type="EMBL" id="CAE7033204.1"/>
    </source>
</evidence>
<reference evidence="9" key="1">
    <citation type="submission" date="2021-02" db="EMBL/GenBank/DDBJ databases">
        <authorList>
            <person name="Syme A R."/>
            <person name="Syme A R."/>
            <person name="Moolhuijzen P."/>
        </authorList>
    </citation>
    <scope>NUCLEOTIDE SEQUENCE</scope>
    <source>
        <strain evidence="9">W1-1</strain>
    </source>
</reference>
<dbReference type="Gene3D" id="3.30.160.60">
    <property type="entry name" value="Classic Zinc Finger"/>
    <property type="match status" value="1"/>
</dbReference>
<evidence type="ECO:0000256" key="7">
    <source>
        <dbReference type="SAM" id="MobiDB-lite"/>
    </source>
</evidence>
<dbReference type="EMBL" id="HG992980">
    <property type="protein sequence ID" value="CAE7033204.1"/>
    <property type="molecule type" value="Genomic_DNA"/>
</dbReference>
<dbReference type="Proteomes" id="UP000472372">
    <property type="component" value="Chromosome 4"/>
</dbReference>
<feature type="domain" description="C2H2-type" evidence="8">
    <location>
        <begin position="67"/>
        <end position="95"/>
    </location>
</feature>
<accession>A0A6S6W0Z7</accession>
<proteinExistence type="predicted"/>
<evidence type="ECO:0000256" key="1">
    <source>
        <dbReference type="ARBA" id="ARBA00004123"/>
    </source>
</evidence>
<keyword evidence="6" id="KW-0539">Nucleus</keyword>
<dbReference type="InterPro" id="IPR050888">
    <property type="entry name" value="ZnF_C2H2-type_TF"/>
</dbReference>